<sequence length="343" mass="37733">MNTPELLNGTSSTVALVPQLGMDGGILMVVLIKELFSISPGGARVTRVGGAQVRHADEPWDKKAPEASSIQLPADVCIRKPSTDVVVVGNAMSKGGQAVKQLDVHIEVGPVSKSLRVFGTRVWYRGALGMALGPPQPFTSVPLKWELAYGGFDASDSNKPPVEEARNPLGRGVARDSDALVNQPAPQIEDPRDLISSARTRPAPAGVGAIGRHWEPRRRYAGTADEKWMKERMPLQPLDFDERHNQCATPELICPEYLKGGEMVKLLNLSAGGAYHFALPRLHFAVTTRTDQGEKDYRPVLDTVLLRPSDEETLELTWRTVVPMPRPARRLHYIQVHEKEVLR</sequence>
<dbReference type="EMBL" id="BJXR01000031">
    <property type="protein sequence ID" value="GEN08984.1"/>
    <property type="molecule type" value="Genomic_DNA"/>
</dbReference>
<dbReference type="STRING" id="1334629.MFUL124B02_26425"/>
<dbReference type="EMBL" id="FOIB01000005">
    <property type="protein sequence ID" value="SEU14025.1"/>
    <property type="molecule type" value="Genomic_DNA"/>
</dbReference>
<evidence type="ECO:0000259" key="1">
    <source>
        <dbReference type="Pfam" id="PF09937"/>
    </source>
</evidence>
<name>A0A511T491_MYXFU</name>
<feature type="domain" description="DUF2169" evidence="1">
    <location>
        <begin position="27"/>
        <end position="319"/>
    </location>
</feature>
<gene>
    <name evidence="2" type="ORF">MFU01_40210</name>
    <name evidence="3" type="ORF">SAMN05443572_105241</name>
</gene>
<dbReference type="OrthoDB" id="233093at2"/>
<comment type="caution">
    <text evidence="2">The sequence shown here is derived from an EMBL/GenBank/DDBJ whole genome shotgun (WGS) entry which is preliminary data.</text>
</comment>
<evidence type="ECO:0000313" key="3">
    <source>
        <dbReference type="EMBL" id="SEU14025.1"/>
    </source>
</evidence>
<reference evidence="3 4" key="1">
    <citation type="submission" date="2016-10" db="EMBL/GenBank/DDBJ databases">
        <authorList>
            <person name="Varghese N."/>
            <person name="Submissions S."/>
        </authorList>
    </citation>
    <scope>NUCLEOTIDE SEQUENCE [LARGE SCALE GENOMIC DNA]</scope>
    <source>
        <strain evidence="3 4">DSM 16525</strain>
    </source>
</reference>
<keyword evidence="4" id="KW-1185">Reference proteome</keyword>
<dbReference type="InterPro" id="IPR018683">
    <property type="entry name" value="DUF2169"/>
</dbReference>
<evidence type="ECO:0000313" key="4">
    <source>
        <dbReference type="Proteomes" id="UP000183760"/>
    </source>
</evidence>
<dbReference type="AlphaFoldDB" id="A0A511T491"/>
<protein>
    <recommendedName>
        <fullName evidence="1">DUF2169 domain-containing protein</fullName>
    </recommendedName>
</protein>
<dbReference type="Pfam" id="PF09937">
    <property type="entry name" value="DUF2169"/>
    <property type="match status" value="1"/>
</dbReference>
<dbReference type="RefSeq" id="WP_074954971.1">
    <property type="nucleotide sequence ID" value="NZ_BJXR01000031.1"/>
</dbReference>
<reference evidence="2 5" key="2">
    <citation type="submission" date="2019-07" db="EMBL/GenBank/DDBJ databases">
        <title>Whole genome shotgun sequence of Myxococcus fulvus NBRC 100333.</title>
        <authorList>
            <person name="Hosoyama A."/>
            <person name="Uohara A."/>
            <person name="Ohji S."/>
            <person name="Ichikawa N."/>
        </authorList>
    </citation>
    <scope>NUCLEOTIDE SEQUENCE [LARGE SCALE GENOMIC DNA]</scope>
    <source>
        <strain evidence="2 5">NBRC 100333</strain>
    </source>
</reference>
<evidence type="ECO:0000313" key="5">
    <source>
        <dbReference type="Proteomes" id="UP000321514"/>
    </source>
</evidence>
<dbReference type="Proteomes" id="UP000321514">
    <property type="component" value="Unassembled WGS sequence"/>
</dbReference>
<accession>A0A511T491</accession>
<proteinExistence type="predicted"/>
<evidence type="ECO:0000313" key="2">
    <source>
        <dbReference type="EMBL" id="GEN08984.1"/>
    </source>
</evidence>
<organism evidence="2 5">
    <name type="scientific">Myxococcus fulvus</name>
    <dbReference type="NCBI Taxonomy" id="33"/>
    <lineage>
        <taxon>Bacteria</taxon>
        <taxon>Pseudomonadati</taxon>
        <taxon>Myxococcota</taxon>
        <taxon>Myxococcia</taxon>
        <taxon>Myxococcales</taxon>
        <taxon>Cystobacterineae</taxon>
        <taxon>Myxococcaceae</taxon>
        <taxon>Myxococcus</taxon>
    </lineage>
</organism>
<dbReference type="Proteomes" id="UP000183760">
    <property type="component" value="Unassembled WGS sequence"/>
</dbReference>